<dbReference type="Proteomes" id="UP000075238">
    <property type="component" value="Chromosome 1"/>
</dbReference>
<dbReference type="RefSeq" id="WP_062801134.1">
    <property type="nucleotide sequence ID" value="NZ_CP014844.1"/>
</dbReference>
<keyword evidence="2" id="KW-1185">Reference proteome</keyword>
<dbReference type="KEGG" id="cnan:A2G96_16875"/>
<dbReference type="EMBL" id="CP014844">
    <property type="protein sequence ID" value="AMR79275.1"/>
    <property type="molecule type" value="Genomic_DNA"/>
</dbReference>
<dbReference type="AlphaFoldDB" id="A0A142JMG3"/>
<evidence type="ECO:0000313" key="2">
    <source>
        <dbReference type="Proteomes" id="UP000075238"/>
    </source>
</evidence>
<organism evidence="1 2">
    <name type="scientific">Cupriavidus nantongensis</name>
    <dbReference type="NCBI Taxonomy" id="1796606"/>
    <lineage>
        <taxon>Bacteria</taxon>
        <taxon>Pseudomonadati</taxon>
        <taxon>Pseudomonadota</taxon>
        <taxon>Betaproteobacteria</taxon>
        <taxon>Burkholderiales</taxon>
        <taxon>Burkholderiaceae</taxon>
        <taxon>Cupriavidus</taxon>
    </lineage>
</organism>
<name>A0A142JMG3_9BURK</name>
<dbReference type="OrthoDB" id="6147138at2"/>
<dbReference type="Pfam" id="PF18906">
    <property type="entry name" value="Phage_tube_2"/>
    <property type="match status" value="1"/>
</dbReference>
<protein>
    <submittedName>
        <fullName evidence="1">Uncharacterized protein</fullName>
    </submittedName>
</protein>
<evidence type="ECO:0000313" key="1">
    <source>
        <dbReference type="EMBL" id="AMR79275.1"/>
    </source>
</evidence>
<dbReference type="InterPro" id="IPR044000">
    <property type="entry name" value="Phage_tube_2"/>
</dbReference>
<accession>A0A142JMG3</accession>
<proteinExistence type="predicted"/>
<dbReference type="STRING" id="1796606.A2G96_16875"/>
<reference evidence="1 2" key="1">
    <citation type="submission" date="2016-03" db="EMBL/GenBank/DDBJ databases">
        <title>Complete genome sequence of a novel chlorpyrifos degrading bacterium, Cupriavidus nantongensis sp. X1.</title>
        <authorList>
            <person name="Fang L."/>
        </authorList>
    </citation>
    <scope>NUCLEOTIDE SEQUENCE [LARGE SCALE GENOMIC DNA]</scope>
    <source>
        <strain evidence="1 2">X1</strain>
    </source>
</reference>
<sequence length="310" mass="33269">MTKRLRNSLILAKNEVTPGVDPTPTGAANAILIRNMTLSPLQGDTVSRDLIRPYLGNSEQLLAGVHNRLEFEVELAGSGTAGDAPGWGPVLRSCGFAETVTAGTDVKYAPVTDDVETITFYVLIDGLFHKMTGALGTVQFDISAKAIPFMKFAFVGAYHDVVDQALPPNIDYTKFLTPLVASKQNTPAWSLHGKSNCLQSLQIDMANGTPWRSLIGCEGTDLTDRKPTGSVSMELGAVAEKDWWKAILDGTSAPLSITHGKTAGNIVKLDAPKAQLTNIQYADQEGVLMMNSQLTINPNIGNDELVITVK</sequence>
<gene>
    <name evidence="1" type="ORF">A2G96_16875</name>
</gene>